<dbReference type="Gene3D" id="3.30.450.20">
    <property type="entry name" value="PAS domain"/>
    <property type="match status" value="1"/>
</dbReference>
<evidence type="ECO:0000256" key="1">
    <source>
        <dbReference type="ARBA" id="ARBA00009981"/>
    </source>
</evidence>
<evidence type="ECO:0008006" key="4">
    <source>
        <dbReference type="Google" id="ProtNLM"/>
    </source>
</evidence>
<dbReference type="InterPro" id="IPR036165">
    <property type="entry name" value="YefM-like_sf"/>
</dbReference>
<dbReference type="SUPFAM" id="SSF143120">
    <property type="entry name" value="YefM-like"/>
    <property type="match status" value="1"/>
</dbReference>
<dbReference type="InterPro" id="IPR000014">
    <property type="entry name" value="PAS"/>
</dbReference>
<dbReference type="Proteomes" id="UP000262699">
    <property type="component" value="Unassembled WGS sequence"/>
</dbReference>
<comment type="similarity">
    <text evidence="1">Belongs to the phD/YefM antitoxin family.</text>
</comment>
<dbReference type="CDD" id="cd00130">
    <property type="entry name" value="PAS"/>
    <property type="match status" value="1"/>
</dbReference>
<proteinExistence type="inferred from homology"/>
<evidence type="ECO:0000313" key="3">
    <source>
        <dbReference type="Proteomes" id="UP000262699"/>
    </source>
</evidence>
<comment type="caution">
    <text evidence="2">The sequence shown here is derived from an EMBL/GenBank/DDBJ whole genome shotgun (WGS) entry which is preliminary data.</text>
</comment>
<gene>
    <name evidence="2" type="ORF">DEP91_09290</name>
</gene>
<dbReference type="AlphaFoldDB" id="A0A3D0WEE1"/>
<protein>
    <recommendedName>
        <fullName evidence="4">PAS domain-containing protein</fullName>
    </recommendedName>
</protein>
<accession>A0A3D0WEE1</accession>
<evidence type="ECO:0000313" key="2">
    <source>
        <dbReference type="EMBL" id="HCB76354.1"/>
    </source>
</evidence>
<dbReference type="InterPro" id="IPR035965">
    <property type="entry name" value="PAS-like_dom_sf"/>
</dbReference>
<reference evidence="2 3" key="1">
    <citation type="journal article" date="2018" name="Nat. Biotechnol.">
        <title>A standardized bacterial taxonomy based on genome phylogeny substantially revises the tree of life.</title>
        <authorList>
            <person name="Parks D.H."/>
            <person name="Chuvochina M."/>
            <person name="Waite D.W."/>
            <person name="Rinke C."/>
            <person name="Skarshewski A."/>
            <person name="Chaumeil P.A."/>
            <person name="Hugenholtz P."/>
        </authorList>
    </citation>
    <scope>NUCLEOTIDE SEQUENCE [LARGE SCALE GENOMIC DNA]</scope>
    <source>
        <strain evidence="2">UBA9015</strain>
    </source>
</reference>
<sequence length="298" mass="31256">MSDPAEFTPGTEACVTASELVRQFGLWQERALQQPVFVLRRGRPSLVLTSLDLMRRLCAPHSAAPDTALSTLLMDAMRESVLVVDGAGRLGEINRAARVAFGGGGAAAGLPLSRLFGESVAGFLQDLADRSRRVGAPELAEIALRDRRYSIVIVPFGDGALIVADDVSVDDEGEEAALRLSAMGAAFDALPGIGWARINLRGYIGAVGASLAALTGIERTTLLAVRFVTLIDAGDRAAVAQTIDEVIGDGAARQLPARLQRRDGGSIAVDLSLAAVRGRSGVEQVTIALTTIHAPHKS</sequence>
<name>A0A3D0WEE1_9SPHN</name>
<dbReference type="SUPFAM" id="SSF55785">
    <property type="entry name" value="PYP-like sensor domain (PAS domain)"/>
    <property type="match status" value="1"/>
</dbReference>
<organism evidence="2 3">
    <name type="scientific">Sphingomonas bacterium</name>
    <dbReference type="NCBI Taxonomy" id="1895847"/>
    <lineage>
        <taxon>Bacteria</taxon>
        <taxon>Pseudomonadati</taxon>
        <taxon>Pseudomonadota</taxon>
        <taxon>Alphaproteobacteria</taxon>
        <taxon>Sphingomonadales</taxon>
        <taxon>Sphingomonadaceae</taxon>
        <taxon>Sphingomonas</taxon>
    </lineage>
</organism>
<dbReference type="EMBL" id="DOYJ01000253">
    <property type="protein sequence ID" value="HCB76354.1"/>
    <property type="molecule type" value="Genomic_DNA"/>
</dbReference>